<reference evidence="6" key="1">
    <citation type="journal article" date="2019" name="Int. J. Syst. Evol. Microbiol.">
        <title>The Global Catalogue of Microorganisms (GCM) 10K type strain sequencing project: providing services to taxonomists for standard genome sequencing and annotation.</title>
        <authorList>
            <consortium name="The Broad Institute Genomics Platform"/>
            <consortium name="The Broad Institute Genome Sequencing Center for Infectious Disease"/>
            <person name="Wu L."/>
            <person name="Ma J."/>
        </authorList>
    </citation>
    <scope>NUCLEOTIDE SEQUENCE [LARGE SCALE GENOMIC DNA]</scope>
    <source>
        <strain evidence="6">JCM 17316</strain>
    </source>
</reference>
<organism evidence="5 6">
    <name type="scientific">Actinomadura keratinilytica</name>
    <dbReference type="NCBI Taxonomy" id="547461"/>
    <lineage>
        <taxon>Bacteria</taxon>
        <taxon>Bacillati</taxon>
        <taxon>Actinomycetota</taxon>
        <taxon>Actinomycetes</taxon>
        <taxon>Streptosporangiales</taxon>
        <taxon>Thermomonosporaceae</taxon>
        <taxon>Actinomadura</taxon>
    </lineage>
</organism>
<keyword evidence="2" id="KW-0804">Transcription</keyword>
<dbReference type="InterPro" id="IPR041916">
    <property type="entry name" value="Anti_sigma_zinc_sf"/>
</dbReference>
<keyword evidence="4" id="KW-1133">Transmembrane helix</keyword>
<proteinExistence type="predicted"/>
<evidence type="ECO:0000256" key="1">
    <source>
        <dbReference type="ARBA" id="ARBA00023015"/>
    </source>
</evidence>
<evidence type="ECO:0000313" key="6">
    <source>
        <dbReference type="Proteomes" id="UP001500266"/>
    </source>
</evidence>
<dbReference type="RefSeq" id="WP_345025094.1">
    <property type="nucleotide sequence ID" value="NZ_BAABDO010000162.1"/>
</dbReference>
<gene>
    <name evidence="5" type="ORF">GCM10022416_59590</name>
</gene>
<keyword evidence="4" id="KW-0812">Transmembrane</keyword>
<evidence type="ECO:0000256" key="2">
    <source>
        <dbReference type="ARBA" id="ARBA00023163"/>
    </source>
</evidence>
<dbReference type="Proteomes" id="UP001500266">
    <property type="component" value="Unassembled WGS sequence"/>
</dbReference>
<name>A0ABP7ZH72_9ACTN</name>
<keyword evidence="1" id="KW-0805">Transcription regulation</keyword>
<dbReference type="EMBL" id="BAABDO010000162">
    <property type="protein sequence ID" value="GAA4157873.1"/>
    <property type="molecule type" value="Genomic_DNA"/>
</dbReference>
<protein>
    <recommendedName>
        <fullName evidence="7">DUF5666 domain-containing protein</fullName>
    </recommendedName>
</protein>
<comment type="caution">
    <text evidence="5">The sequence shown here is derived from an EMBL/GenBank/DDBJ whole genome shotgun (WGS) entry which is preliminary data.</text>
</comment>
<evidence type="ECO:0000256" key="4">
    <source>
        <dbReference type="SAM" id="Phobius"/>
    </source>
</evidence>
<evidence type="ECO:0000313" key="5">
    <source>
        <dbReference type="EMBL" id="GAA4157873.1"/>
    </source>
</evidence>
<accession>A0ABP7ZH72</accession>
<evidence type="ECO:0008006" key="7">
    <source>
        <dbReference type="Google" id="ProtNLM"/>
    </source>
</evidence>
<evidence type="ECO:0000256" key="3">
    <source>
        <dbReference type="SAM" id="MobiDB-lite"/>
    </source>
</evidence>
<keyword evidence="4" id="KW-0472">Membrane</keyword>
<sequence>MTNASAHLSLEELVAASRPGVAGLANPHLQQCPDCRAEVEQWRATARAVRQAAPIAAPPPYVLQGVLDEIDRPLRGATGRRGRRGVLLLAAAASAGLIAAAGYGLWPQGSGTGPAQTPATFSAQQVAAMGLLTTECQSLKVAAGTLRSKDGSTLVVETAEGKQVKVDASAASRVTRQVAGSLSDLSDGTRVMVRGEGDEAGETITAETVLVAGAQMKLPKLPEGMGAGIASMMASRGTAMGTVGDVGSDGFTVTGTGGTRVRVAASGSTKFVKQEQARLDQLEVGKYTVVVGTLNGDKSLKATTVQQDSLTNGARPSLRNGFKLPEGFGSGGPKDLPSLPGNLGDRLPRDLFSGLGCDSEAIANTALNGTAL</sequence>
<dbReference type="Gene3D" id="1.10.10.1320">
    <property type="entry name" value="Anti-sigma factor, zinc-finger domain"/>
    <property type="match status" value="1"/>
</dbReference>
<feature type="transmembrane region" description="Helical" evidence="4">
    <location>
        <begin position="85"/>
        <end position="106"/>
    </location>
</feature>
<feature type="region of interest" description="Disordered" evidence="3">
    <location>
        <begin position="311"/>
        <end position="340"/>
    </location>
</feature>
<keyword evidence="6" id="KW-1185">Reference proteome</keyword>